<proteinExistence type="predicted"/>
<keyword evidence="2" id="KW-0732">Signal</keyword>
<evidence type="ECO:0000256" key="2">
    <source>
        <dbReference type="SAM" id="SignalP"/>
    </source>
</evidence>
<keyword evidence="4" id="KW-1185">Reference proteome</keyword>
<dbReference type="EMBL" id="LSSL01000600">
    <property type="protein sequence ID" value="OLY84159.1"/>
    <property type="molecule type" value="Genomic_DNA"/>
</dbReference>
<accession>A0A1R0H4R5</accession>
<name>A0A1R0H4R5_9FUNG</name>
<dbReference type="Gene3D" id="3.90.280.10">
    <property type="entry name" value="PEBP-like"/>
    <property type="match status" value="1"/>
</dbReference>
<evidence type="ECO:0000256" key="1">
    <source>
        <dbReference type="SAM" id="MobiDB-lite"/>
    </source>
</evidence>
<feature type="chain" id="PRO_5013136402" evidence="2">
    <location>
        <begin position="21"/>
        <end position="278"/>
    </location>
</feature>
<dbReference type="OrthoDB" id="2506647at2759"/>
<dbReference type="CDD" id="cd00866">
    <property type="entry name" value="PEBP_euk"/>
    <property type="match status" value="1"/>
</dbReference>
<reference evidence="3 4" key="1">
    <citation type="journal article" date="2016" name="Mol. Biol. Evol.">
        <title>Genome-Wide Survey of Gut Fungi (Harpellales) Reveals the First Horizontally Transferred Ubiquitin Gene from a Mosquito Host.</title>
        <authorList>
            <person name="Wang Y."/>
            <person name="White M.M."/>
            <person name="Kvist S."/>
            <person name="Moncalvo J.M."/>
        </authorList>
    </citation>
    <scope>NUCLEOTIDE SEQUENCE [LARGE SCALE GENOMIC DNA]</scope>
    <source>
        <strain evidence="3 4">ALG-7-W6</strain>
    </source>
</reference>
<dbReference type="PANTHER" id="PTHR11362">
    <property type="entry name" value="PHOSPHATIDYLETHANOLAMINE-BINDING PROTEIN"/>
    <property type="match status" value="1"/>
</dbReference>
<dbReference type="InterPro" id="IPR008914">
    <property type="entry name" value="PEBP"/>
</dbReference>
<feature type="region of interest" description="Disordered" evidence="1">
    <location>
        <begin position="199"/>
        <end position="251"/>
    </location>
</feature>
<dbReference type="STRING" id="133383.A0A1R0H4R5"/>
<dbReference type="SUPFAM" id="SSF49777">
    <property type="entry name" value="PEBP-like"/>
    <property type="match status" value="1"/>
</dbReference>
<evidence type="ECO:0000313" key="3">
    <source>
        <dbReference type="EMBL" id="OLY84159.1"/>
    </source>
</evidence>
<feature type="compositionally biased region" description="Low complexity" evidence="1">
    <location>
        <begin position="204"/>
        <end position="251"/>
    </location>
</feature>
<dbReference type="InterPro" id="IPR036610">
    <property type="entry name" value="PEBP-like_sf"/>
</dbReference>
<dbReference type="AlphaFoldDB" id="A0A1R0H4R5"/>
<evidence type="ECO:0000313" key="4">
    <source>
        <dbReference type="Proteomes" id="UP000187455"/>
    </source>
</evidence>
<dbReference type="PANTHER" id="PTHR11362:SF82">
    <property type="entry name" value="PHOSPHATIDYLETHANOLAMINE-BINDING PROTEIN 4"/>
    <property type="match status" value="1"/>
</dbReference>
<comment type="caution">
    <text evidence="3">The sequence shown here is derived from an EMBL/GenBank/DDBJ whole genome shotgun (WGS) entry which is preliminary data.</text>
</comment>
<dbReference type="Pfam" id="PF01161">
    <property type="entry name" value="PBP"/>
    <property type="match status" value="1"/>
</dbReference>
<sequence length="278" mass="29977">MKFFTIPVLLVASFYSAAIAQSLDVESIIDELEDDDVIPDVIPRNFLPITELNLSYVNRSMDFGTEYFPYINETDNFPQVNYTSNSTDYYTMAFVDPDAPSRANPFRAQVIHYLRINIRGSDLTTGSNGNLTYLAPRPFPGCGKKRFVFVLARQPSELPNLQLPATRPGFNIAQFVANNSMVMIGANYLTVESSPGSECVIPGSTPSSSSNSTATATATGSASSSSPTASISSSVSASRSSSSSSSTTSSALKNTPIFSSFLNTLFAVFVLSFLLKSF</sequence>
<dbReference type="InterPro" id="IPR035810">
    <property type="entry name" value="PEBP_euk"/>
</dbReference>
<gene>
    <name evidence="3" type="ORF">AYI68_g1693</name>
</gene>
<dbReference type="Proteomes" id="UP000187455">
    <property type="component" value="Unassembled WGS sequence"/>
</dbReference>
<organism evidence="3 4">
    <name type="scientific">Smittium mucronatum</name>
    <dbReference type="NCBI Taxonomy" id="133383"/>
    <lineage>
        <taxon>Eukaryota</taxon>
        <taxon>Fungi</taxon>
        <taxon>Fungi incertae sedis</taxon>
        <taxon>Zoopagomycota</taxon>
        <taxon>Kickxellomycotina</taxon>
        <taxon>Harpellomycetes</taxon>
        <taxon>Harpellales</taxon>
        <taxon>Legeriomycetaceae</taxon>
        <taxon>Smittium</taxon>
    </lineage>
</organism>
<protein>
    <submittedName>
        <fullName evidence="3">OV-16 antigen</fullName>
    </submittedName>
</protein>
<feature type="signal peptide" evidence="2">
    <location>
        <begin position="1"/>
        <end position="20"/>
    </location>
</feature>